<reference evidence="10 11" key="1">
    <citation type="submission" date="2022-09" db="EMBL/GenBank/DDBJ databases">
        <authorList>
            <person name="Palmer J.M."/>
        </authorList>
    </citation>
    <scope>NUCLEOTIDE SEQUENCE [LARGE SCALE GENOMIC DNA]</scope>
    <source>
        <strain evidence="10 11">DSM 7382</strain>
    </source>
</reference>
<dbReference type="GO" id="GO:0005634">
    <property type="term" value="C:nucleus"/>
    <property type="evidence" value="ECO:0007669"/>
    <property type="project" value="UniProtKB-SubCell"/>
</dbReference>
<comment type="pathway">
    <text evidence="3">tRNA modification; 5-methoxycarbonylmethyl-2-thiouridine-tRNA biosynthesis.</text>
</comment>
<keyword evidence="6" id="KW-0963">Cytoplasm</keyword>
<dbReference type="GO" id="GO:0033588">
    <property type="term" value="C:elongator holoenzyme complex"/>
    <property type="evidence" value="ECO:0007669"/>
    <property type="project" value="InterPro"/>
</dbReference>
<dbReference type="Proteomes" id="UP001385951">
    <property type="component" value="Unassembled WGS sequence"/>
</dbReference>
<dbReference type="Pfam" id="PF10483">
    <property type="entry name" value="Elong_Iki1"/>
    <property type="match status" value="1"/>
</dbReference>
<evidence type="ECO:0000256" key="3">
    <source>
        <dbReference type="ARBA" id="ARBA00005043"/>
    </source>
</evidence>
<evidence type="ECO:0000256" key="6">
    <source>
        <dbReference type="ARBA" id="ARBA00022490"/>
    </source>
</evidence>
<feature type="region of interest" description="Disordered" evidence="9">
    <location>
        <begin position="337"/>
        <end position="360"/>
    </location>
</feature>
<keyword evidence="7" id="KW-0819">tRNA processing</keyword>
<sequence length="360" mass="39737">MPLLPSILTPSSRTQQPFVLLQSSTVTSCLPIIRSLTCSIPSKTLLKRHIILFSFLYPPERLVNLPHLQPQGVELQIHDWTDRVLGYSDDVFPKGIAEDVMKIVDIVPKDEPFDVVIDSADTLLDTIPSVSKVYNLLFEVLSKVKAGASTSRLIVHIHAPSPLIPLLSQTRFSSSLTHLIAHPPILLTHLSTSYFTPPPPLSPPEKFWSVFTPISERLYESEKLVFGSEGEGHAGNDIVVEVIIRGGGSEGGRKRGVEKVLEGWIGEQGRPCELSVLESLKNVFMRKTVMEEAAPDPTQNVSFNLHLTPDQERSRAQVPLPYAHEGQGIQVPVQTPGAILYDPDSADDIDDDDPDEDLDI</sequence>
<keyword evidence="8" id="KW-0539">Nucleus</keyword>
<evidence type="ECO:0000256" key="9">
    <source>
        <dbReference type="SAM" id="MobiDB-lite"/>
    </source>
</evidence>
<dbReference type="GO" id="GO:0002098">
    <property type="term" value="P:tRNA wobble uridine modification"/>
    <property type="evidence" value="ECO:0007669"/>
    <property type="project" value="InterPro"/>
</dbReference>
<evidence type="ECO:0000256" key="8">
    <source>
        <dbReference type="ARBA" id="ARBA00023242"/>
    </source>
</evidence>
<gene>
    <name evidence="10" type="ORF">QCA50_001787</name>
</gene>
<evidence type="ECO:0000313" key="11">
    <source>
        <dbReference type="Proteomes" id="UP001385951"/>
    </source>
</evidence>
<accession>A0AAW0GPC3</accession>
<dbReference type="GO" id="GO:0005829">
    <property type="term" value="C:cytosol"/>
    <property type="evidence" value="ECO:0007669"/>
    <property type="project" value="TreeGrafter"/>
</dbReference>
<evidence type="ECO:0000256" key="7">
    <source>
        <dbReference type="ARBA" id="ARBA00022694"/>
    </source>
</evidence>
<dbReference type="GO" id="GO:0000049">
    <property type="term" value="F:tRNA binding"/>
    <property type="evidence" value="ECO:0007669"/>
    <property type="project" value="TreeGrafter"/>
</dbReference>
<organism evidence="10 11">
    <name type="scientific">Cerrena zonata</name>
    <dbReference type="NCBI Taxonomy" id="2478898"/>
    <lineage>
        <taxon>Eukaryota</taxon>
        <taxon>Fungi</taxon>
        <taxon>Dikarya</taxon>
        <taxon>Basidiomycota</taxon>
        <taxon>Agaricomycotina</taxon>
        <taxon>Agaricomycetes</taxon>
        <taxon>Polyporales</taxon>
        <taxon>Cerrenaceae</taxon>
        <taxon>Cerrena</taxon>
    </lineage>
</organism>
<comment type="subcellular location">
    <subcellularLocation>
        <location evidence="2">Cytoplasm</location>
    </subcellularLocation>
    <subcellularLocation>
        <location evidence="1">Nucleus</location>
    </subcellularLocation>
</comment>
<name>A0AAW0GPC3_9APHY</name>
<evidence type="ECO:0000256" key="5">
    <source>
        <dbReference type="ARBA" id="ARBA00020264"/>
    </source>
</evidence>
<feature type="compositionally biased region" description="Acidic residues" evidence="9">
    <location>
        <begin position="344"/>
        <end position="360"/>
    </location>
</feature>
<evidence type="ECO:0000313" key="10">
    <source>
        <dbReference type="EMBL" id="KAK7694601.1"/>
    </source>
</evidence>
<dbReference type="InterPro" id="IPR019519">
    <property type="entry name" value="Elp5"/>
</dbReference>
<dbReference type="EMBL" id="JASBNA010000002">
    <property type="protein sequence ID" value="KAK7694601.1"/>
    <property type="molecule type" value="Genomic_DNA"/>
</dbReference>
<protein>
    <recommendedName>
        <fullName evidence="5">Elongator complex protein 5</fullName>
    </recommendedName>
</protein>
<keyword evidence="11" id="KW-1185">Reference proteome</keyword>
<dbReference type="PANTHER" id="PTHR15641:SF1">
    <property type="entry name" value="ELONGATOR COMPLEX PROTEIN 5"/>
    <property type="match status" value="1"/>
</dbReference>
<dbReference type="AlphaFoldDB" id="A0AAW0GPC3"/>
<evidence type="ECO:0000256" key="2">
    <source>
        <dbReference type="ARBA" id="ARBA00004496"/>
    </source>
</evidence>
<comment type="caution">
    <text evidence="10">The sequence shown here is derived from an EMBL/GenBank/DDBJ whole genome shotgun (WGS) entry which is preliminary data.</text>
</comment>
<comment type="similarity">
    <text evidence="4">Belongs to the ELP5 family.</text>
</comment>
<evidence type="ECO:0000256" key="1">
    <source>
        <dbReference type="ARBA" id="ARBA00004123"/>
    </source>
</evidence>
<dbReference type="PANTHER" id="PTHR15641">
    <property type="entry name" value="ELONGATOR COMPLEX PROTEIN 5"/>
    <property type="match status" value="1"/>
</dbReference>
<proteinExistence type="inferred from homology"/>
<evidence type="ECO:0000256" key="4">
    <source>
        <dbReference type="ARBA" id="ARBA00009567"/>
    </source>
</evidence>